<sequence length="437" mass="50749">MSVLQKRIAWQDKVVYFHLRVGTGLDGTLDTGKDEGKIIRMFHAVMRVPVTMFLVLGISGMVVCLTSAQVSLQKMVLYFVFALLMMANFVAYHLLLLRQSMLVTCLQNVSDRHLYCLAGRSKEFLWLRHKSTGVFLVLLAVFMYSLALFTAVVSPALRFGLDFEEWFIVIPVWYPIDVTSSRRIFWFILVWESIVLWYNSLMFASAGVLYIYILMDTRSKFEALSQYLQDDERPQFSQPQTFFKDFETSEGRKPELISAPITLFGDKFCNDVDRKCGVMKQCIKDWQKLRRHAKLISEYFVAYFSAVYLVGMITNTIMAYAVVYTLRHTVLMGKIISETAMYVAYVTGASGHIFLMCLNATLFEITYDNLKHSLWKNNWYEKSIEYREIFLNFSSALNNSVKMKAFSFVSVDLEHFSQVMNRSFSYFLFLYELPVAK</sequence>
<evidence type="ECO:0000256" key="6">
    <source>
        <dbReference type="ARBA" id="ARBA00022989"/>
    </source>
</evidence>
<dbReference type="GO" id="GO:0005549">
    <property type="term" value="F:odorant binding"/>
    <property type="evidence" value="ECO:0007669"/>
    <property type="project" value="InterPro"/>
</dbReference>
<evidence type="ECO:0000256" key="4">
    <source>
        <dbReference type="ARBA" id="ARBA00022692"/>
    </source>
</evidence>
<evidence type="ECO:0000256" key="2">
    <source>
        <dbReference type="ARBA" id="ARBA00022475"/>
    </source>
</evidence>
<comment type="caution">
    <text evidence="10">Lacks conserved residue(s) required for the propagation of feature annotation.</text>
</comment>
<proteinExistence type="inferred from homology"/>
<keyword evidence="9 10" id="KW-0807">Transducer</keyword>
<evidence type="ECO:0000256" key="10">
    <source>
        <dbReference type="RuleBase" id="RU351113"/>
    </source>
</evidence>
<protein>
    <recommendedName>
        <fullName evidence="10">Odorant receptor</fullName>
    </recommendedName>
</protein>
<keyword evidence="4 10" id="KW-0812">Transmembrane</keyword>
<feature type="transmembrane region" description="Helical" evidence="10">
    <location>
        <begin position="76"/>
        <end position="97"/>
    </location>
</feature>
<name>A0A9N9ZZ39_BEMTA</name>
<feature type="transmembrane region" description="Helical" evidence="10">
    <location>
        <begin position="342"/>
        <end position="363"/>
    </location>
</feature>
<comment type="subcellular location">
    <subcellularLocation>
        <location evidence="1 10">Cell membrane</location>
        <topology evidence="1 10">Multi-pass membrane protein</topology>
    </subcellularLocation>
</comment>
<keyword evidence="8 10" id="KW-0675">Receptor</keyword>
<gene>
    <name evidence="11" type="ORF">BEMITA_LOCUS531</name>
</gene>
<evidence type="ECO:0000256" key="3">
    <source>
        <dbReference type="ARBA" id="ARBA00022606"/>
    </source>
</evidence>
<accession>A0A9N9ZZ39</accession>
<dbReference type="Pfam" id="PF02949">
    <property type="entry name" value="7tm_6"/>
    <property type="match status" value="1"/>
</dbReference>
<feature type="transmembrane region" description="Helical" evidence="10">
    <location>
        <begin position="184"/>
        <end position="213"/>
    </location>
</feature>
<keyword evidence="12" id="KW-1185">Reference proteome</keyword>
<dbReference type="GO" id="GO:0007165">
    <property type="term" value="P:signal transduction"/>
    <property type="evidence" value="ECO:0007669"/>
    <property type="project" value="UniProtKB-KW"/>
</dbReference>
<evidence type="ECO:0000313" key="11">
    <source>
        <dbReference type="EMBL" id="CAH0380819.1"/>
    </source>
</evidence>
<dbReference type="Proteomes" id="UP001152759">
    <property type="component" value="Chromosome 1"/>
</dbReference>
<dbReference type="PANTHER" id="PTHR21137:SF35">
    <property type="entry name" value="ODORANT RECEPTOR 19A-RELATED"/>
    <property type="match status" value="1"/>
</dbReference>
<evidence type="ECO:0000256" key="9">
    <source>
        <dbReference type="ARBA" id="ARBA00023224"/>
    </source>
</evidence>
<dbReference type="GO" id="GO:0005886">
    <property type="term" value="C:plasma membrane"/>
    <property type="evidence" value="ECO:0007669"/>
    <property type="project" value="UniProtKB-SubCell"/>
</dbReference>
<reference evidence="11" key="1">
    <citation type="submission" date="2021-12" db="EMBL/GenBank/DDBJ databases">
        <authorList>
            <person name="King R."/>
        </authorList>
    </citation>
    <scope>NUCLEOTIDE SEQUENCE</scope>
</reference>
<evidence type="ECO:0000256" key="7">
    <source>
        <dbReference type="ARBA" id="ARBA00023136"/>
    </source>
</evidence>
<dbReference type="InterPro" id="IPR004117">
    <property type="entry name" value="7tm6_olfct_rcpt"/>
</dbReference>
<comment type="similarity">
    <text evidence="10">Belongs to the insect chemoreceptor superfamily. Heteromeric odorant receptor channel (TC 1.A.69) family.</text>
</comment>
<keyword evidence="3 10" id="KW-0716">Sensory transduction</keyword>
<dbReference type="AlphaFoldDB" id="A0A9N9ZZ39"/>
<evidence type="ECO:0000256" key="1">
    <source>
        <dbReference type="ARBA" id="ARBA00004651"/>
    </source>
</evidence>
<feature type="transmembrane region" description="Helical" evidence="10">
    <location>
        <begin position="134"/>
        <end position="157"/>
    </location>
</feature>
<dbReference type="GO" id="GO:0004984">
    <property type="term" value="F:olfactory receptor activity"/>
    <property type="evidence" value="ECO:0007669"/>
    <property type="project" value="InterPro"/>
</dbReference>
<dbReference type="PANTHER" id="PTHR21137">
    <property type="entry name" value="ODORANT RECEPTOR"/>
    <property type="match status" value="1"/>
</dbReference>
<evidence type="ECO:0000313" key="12">
    <source>
        <dbReference type="Proteomes" id="UP001152759"/>
    </source>
</evidence>
<dbReference type="KEGG" id="btab:109038345"/>
<evidence type="ECO:0000256" key="8">
    <source>
        <dbReference type="ARBA" id="ARBA00023170"/>
    </source>
</evidence>
<evidence type="ECO:0000256" key="5">
    <source>
        <dbReference type="ARBA" id="ARBA00022725"/>
    </source>
</evidence>
<organism evidence="11 12">
    <name type="scientific">Bemisia tabaci</name>
    <name type="common">Sweetpotato whitefly</name>
    <name type="synonym">Aleurodes tabaci</name>
    <dbReference type="NCBI Taxonomy" id="7038"/>
    <lineage>
        <taxon>Eukaryota</taxon>
        <taxon>Metazoa</taxon>
        <taxon>Ecdysozoa</taxon>
        <taxon>Arthropoda</taxon>
        <taxon>Hexapoda</taxon>
        <taxon>Insecta</taxon>
        <taxon>Pterygota</taxon>
        <taxon>Neoptera</taxon>
        <taxon>Paraneoptera</taxon>
        <taxon>Hemiptera</taxon>
        <taxon>Sternorrhyncha</taxon>
        <taxon>Aleyrodoidea</taxon>
        <taxon>Aleyrodidae</taxon>
        <taxon>Aleyrodinae</taxon>
        <taxon>Bemisia</taxon>
    </lineage>
</organism>
<feature type="transmembrane region" description="Helical" evidence="10">
    <location>
        <begin position="300"/>
        <end position="322"/>
    </location>
</feature>
<feature type="transmembrane region" description="Helical" evidence="10">
    <location>
        <begin position="50"/>
        <end position="70"/>
    </location>
</feature>
<keyword evidence="2" id="KW-1003">Cell membrane</keyword>
<keyword evidence="5 10" id="KW-0552">Olfaction</keyword>
<keyword evidence="6 10" id="KW-1133">Transmembrane helix</keyword>
<keyword evidence="7 10" id="KW-0472">Membrane</keyword>
<dbReference type="EMBL" id="OU963862">
    <property type="protein sequence ID" value="CAH0380819.1"/>
    <property type="molecule type" value="Genomic_DNA"/>
</dbReference>